<dbReference type="PROSITE" id="PS51084">
    <property type="entry name" value="HIT_2"/>
    <property type="match status" value="1"/>
</dbReference>
<dbReference type="SUPFAM" id="SSF54197">
    <property type="entry name" value="HIT-like"/>
    <property type="match status" value="1"/>
</dbReference>
<dbReference type="PANTHER" id="PTHR46243:SF1">
    <property type="entry name" value="BIS(5'-ADENOSYL)-TRIPHOSPHATASE"/>
    <property type="match status" value="1"/>
</dbReference>
<dbReference type="Pfam" id="PF01230">
    <property type="entry name" value="HIT"/>
    <property type="match status" value="1"/>
</dbReference>
<dbReference type="PROSITE" id="PS00892">
    <property type="entry name" value="HIT_1"/>
    <property type="match status" value="1"/>
</dbReference>
<dbReference type="Proteomes" id="UP001211907">
    <property type="component" value="Unassembled WGS sequence"/>
</dbReference>
<organism evidence="5 6">
    <name type="scientific">Physocladia obscura</name>
    <dbReference type="NCBI Taxonomy" id="109957"/>
    <lineage>
        <taxon>Eukaryota</taxon>
        <taxon>Fungi</taxon>
        <taxon>Fungi incertae sedis</taxon>
        <taxon>Chytridiomycota</taxon>
        <taxon>Chytridiomycota incertae sedis</taxon>
        <taxon>Chytridiomycetes</taxon>
        <taxon>Chytridiales</taxon>
        <taxon>Chytriomycetaceae</taxon>
        <taxon>Physocladia</taxon>
    </lineage>
</organism>
<evidence type="ECO:0000259" key="4">
    <source>
        <dbReference type="PROSITE" id="PS51084"/>
    </source>
</evidence>
<dbReference type="GO" id="GO:0016787">
    <property type="term" value="F:hydrolase activity"/>
    <property type="evidence" value="ECO:0007669"/>
    <property type="project" value="UniProtKB-KW"/>
</dbReference>
<dbReference type="FunFam" id="3.30.428.10:FF:000011">
    <property type="entry name" value="Fragile histidine triad"/>
    <property type="match status" value="1"/>
</dbReference>
<dbReference type="PANTHER" id="PTHR46243">
    <property type="entry name" value="BIS(5'-ADENOSYL)-TRIPHOSPHATASE"/>
    <property type="match status" value="1"/>
</dbReference>
<protein>
    <recommendedName>
        <fullName evidence="4">HIT domain-containing protein</fullName>
    </recommendedName>
</protein>
<accession>A0AAD5SUG8</accession>
<feature type="short sequence motif" description="Histidine triad motif" evidence="3">
    <location>
        <begin position="175"/>
        <end position="179"/>
    </location>
</feature>
<dbReference type="InterPro" id="IPR011146">
    <property type="entry name" value="HIT-like"/>
</dbReference>
<evidence type="ECO:0000256" key="2">
    <source>
        <dbReference type="ARBA" id="ARBA00022801"/>
    </source>
</evidence>
<dbReference type="InterPro" id="IPR036265">
    <property type="entry name" value="HIT-like_sf"/>
</dbReference>
<gene>
    <name evidence="5" type="ORF">HK100_003191</name>
</gene>
<dbReference type="InterPro" id="IPR019808">
    <property type="entry name" value="Histidine_triad_CS"/>
</dbReference>
<comment type="caution">
    <text evidence="5">The sequence shown here is derived from an EMBL/GenBank/DDBJ whole genome shotgun (WGS) entry which is preliminary data.</text>
</comment>
<dbReference type="GO" id="GO:0000166">
    <property type="term" value="F:nucleotide binding"/>
    <property type="evidence" value="ECO:0007669"/>
    <property type="project" value="UniProtKB-KW"/>
</dbReference>
<dbReference type="AlphaFoldDB" id="A0AAD5SUG8"/>
<evidence type="ECO:0000256" key="1">
    <source>
        <dbReference type="ARBA" id="ARBA00022741"/>
    </source>
</evidence>
<keyword evidence="2" id="KW-0378">Hydrolase</keyword>
<dbReference type="EMBL" id="JADGJH010001780">
    <property type="protein sequence ID" value="KAJ3109996.1"/>
    <property type="molecule type" value="Genomic_DNA"/>
</dbReference>
<evidence type="ECO:0000313" key="6">
    <source>
        <dbReference type="Proteomes" id="UP001211907"/>
    </source>
</evidence>
<proteinExistence type="predicted"/>
<name>A0AAD5SUG8_9FUNG</name>
<dbReference type="Gene3D" id="3.30.428.10">
    <property type="entry name" value="HIT-like"/>
    <property type="match status" value="1"/>
</dbReference>
<evidence type="ECO:0000256" key="3">
    <source>
        <dbReference type="PROSITE-ProRule" id="PRU00464"/>
    </source>
</evidence>
<keyword evidence="1" id="KW-0547">Nucleotide-binding</keyword>
<dbReference type="InterPro" id="IPR051884">
    <property type="entry name" value="Bis(5'-adenosyl)-TPase_reg"/>
</dbReference>
<keyword evidence="6" id="KW-1185">Reference proteome</keyword>
<feature type="domain" description="HIT" evidence="4">
    <location>
        <begin position="108"/>
        <end position="190"/>
    </location>
</feature>
<evidence type="ECO:0000313" key="5">
    <source>
        <dbReference type="EMBL" id="KAJ3109996.1"/>
    </source>
</evidence>
<sequence length="257" mass="28567">MPVDKNESDIGSFGFELLYQVIHCENLYAIQVNLIAGHKSQFEINDNGCGIWQLSASDFKKDEAILAAFKAELLPTIDFVVPLEKKNEFLIWAACNHGARDILCNAANVWPVKAGHVLVLPRRVVARFTDLSASEAGDLMTAAQRIAAVVQREYRADALTITIQDGPAAGQSVPHVHLHIIPRNHGDWIDNDDIYPEINRSERQMDSLLNNSARHIDAEESRKPRSKLEMAAEANGLRPFFVEFANAEGGANIWDNV</sequence>
<reference evidence="5" key="1">
    <citation type="submission" date="2020-05" db="EMBL/GenBank/DDBJ databases">
        <title>Phylogenomic resolution of chytrid fungi.</title>
        <authorList>
            <person name="Stajich J.E."/>
            <person name="Amses K."/>
            <person name="Simmons R."/>
            <person name="Seto K."/>
            <person name="Myers J."/>
            <person name="Bonds A."/>
            <person name="Quandt C.A."/>
            <person name="Barry K."/>
            <person name="Liu P."/>
            <person name="Grigoriev I."/>
            <person name="Longcore J.E."/>
            <person name="James T.Y."/>
        </authorList>
    </citation>
    <scope>NUCLEOTIDE SEQUENCE</scope>
    <source>
        <strain evidence="5">JEL0513</strain>
    </source>
</reference>